<comment type="caution">
    <text evidence="2">The sequence shown here is derived from an EMBL/GenBank/DDBJ whole genome shotgun (WGS) entry which is preliminary data.</text>
</comment>
<dbReference type="EMBL" id="JBCGDP010000002">
    <property type="protein sequence ID" value="MEM0575267.1"/>
    <property type="molecule type" value="Genomic_DNA"/>
</dbReference>
<dbReference type="Gene3D" id="3.90.550.10">
    <property type="entry name" value="Spore Coat Polysaccharide Biosynthesis Protein SpsA, Chain A"/>
    <property type="match status" value="1"/>
</dbReference>
<dbReference type="Proteomes" id="UP001468798">
    <property type="component" value="Unassembled WGS sequence"/>
</dbReference>
<dbReference type="PANTHER" id="PTHR43685:SF2">
    <property type="entry name" value="GLYCOSYLTRANSFERASE 2-LIKE DOMAIN-CONTAINING PROTEIN"/>
    <property type="match status" value="1"/>
</dbReference>
<proteinExistence type="predicted"/>
<dbReference type="PANTHER" id="PTHR43685">
    <property type="entry name" value="GLYCOSYLTRANSFERASE"/>
    <property type="match status" value="1"/>
</dbReference>
<name>A0ABU9NNG9_9FLAO</name>
<dbReference type="SUPFAM" id="SSF53448">
    <property type="entry name" value="Nucleotide-diphospho-sugar transferases"/>
    <property type="match status" value="1"/>
</dbReference>
<sequence length="284" mass="33371">MNNPKVSIVVPCYNQAEYLAEALQSVLDQTYENWECIIVNDGSPDNTKEVAQKWVKKDSRFIYLYKENGGLSSARNAGIAVAEGEFILPLDADDRIGMEYTFLAIKAFQKETDLELVYCKAEKFGEELGSWDLPDFSLFELARQNMIFCTALYRKQEWERVGGYDINMQKGWEDWEFWIAVLKNGGKVKRLDEVCFYYRIKKISMIKMIKESNHQEILEYVGVKHADFFIQQFGTFWSLENKISVIKKEHKINLKSEKFVIDLFCETFFRFNVFGKFKRENDKN</sequence>
<keyword evidence="2" id="KW-0328">Glycosyltransferase</keyword>
<evidence type="ECO:0000313" key="2">
    <source>
        <dbReference type="EMBL" id="MEM0575267.1"/>
    </source>
</evidence>
<protein>
    <submittedName>
        <fullName evidence="2">Glycosyltransferase family A protein</fullName>
        <ecNumber evidence="2">2.4.-.-</ecNumber>
    </submittedName>
</protein>
<dbReference type="InterPro" id="IPR050834">
    <property type="entry name" value="Glycosyltransf_2"/>
</dbReference>
<organism evidence="2 3">
    <name type="scientific">Flavobacterium polysaccharolyticum</name>
    <dbReference type="NCBI Taxonomy" id="3133148"/>
    <lineage>
        <taxon>Bacteria</taxon>
        <taxon>Pseudomonadati</taxon>
        <taxon>Bacteroidota</taxon>
        <taxon>Flavobacteriia</taxon>
        <taxon>Flavobacteriales</taxon>
        <taxon>Flavobacteriaceae</taxon>
        <taxon>Flavobacterium</taxon>
    </lineage>
</organism>
<dbReference type="RefSeq" id="WP_342690395.1">
    <property type="nucleotide sequence ID" value="NZ_JBCGDP010000002.1"/>
</dbReference>
<keyword evidence="3" id="KW-1185">Reference proteome</keyword>
<dbReference type="InterPro" id="IPR001173">
    <property type="entry name" value="Glyco_trans_2-like"/>
</dbReference>
<evidence type="ECO:0000259" key="1">
    <source>
        <dbReference type="Pfam" id="PF00535"/>
    </source>
</evidence>
<dbReference type="GO" id="GO:0016757">
    <property type="term" value="F:glycosyltransferase activity"/>
    <property type="evidence" value="ECO:0007669"/>
    <property type="project" value="UniProtKB-KW"/>
</dbReference>
<dbReference type="CDD" id="cd00761">
    <property type="entry name" value="Glyco_tranf_GTA_type"/>
    <property type="match status" value="1"/>
</dbReference>
<evidence type="ECO:0000313" key="3">
    <source>
        <dbReference type="Proteomes" id="UP001468798"/>
    </source>
</evidence>
<dbReference type="InterPro" id="IPR029044">
    <property type="entry name" value="Nucleotide-diphossugar_trans"/>
</dbReference>
<gene>
    <name evidence="2" type="ORF">WFZ86_02060</name>
</gene>
<dbReference type="Pfam" id="PF00535">
    <property type="entry name" value="Glycos_transf_2"/>
    <property type="match status" value="1"/>
</dbReference>
<accession>A0ABU9NNG9</accession>
<dbReference type="EC" id="2.4.-.-" evidence="2"/>
<reference evidence="2 3" key="1">
    <citation type="submission" date="2024-03" db="EMBL/GenBank/DDBJ databases">
        <title>Two novel species of the genus Flavobacterium exhibiting potentially degradation of complex polysaccharides.</title>
        <authorList>
            <person name="Lian X."/>
        </authorList>
    </citation>
    <scope>NUCLEOTIDE SEQUENCE [LARGE SCALE GENOMIC DNA]</scope>
    <source>
        <strain evidence="2 3">N6</strain>
    </source>
</reference>
<keyword evidence="2" id="KW-0808">Transferase</keyword>
<feature type="domain" description="Glycosyltransferase 2-like" evidence="1">
    <location>
        <begin position="7"/>
        <end position="154"/>
    </location>
</feature>